<gene>
    <name evidence="1" type="ORF">MFUM_700150</name>
</gene>
<dbReference type="InParanoid" id="I0JZC7"/>
<protein>
    <submittedName>
        <fullName evidence="1">Uncharacterized protein</fullName>
    </submittedName>
</protein>
<dbReference type="EMBL" id="CAHT01000078">
    <property type="protein sequence ID" value="CCG92596.1"/>
    <property type="molecule type" value="Genomic_DNA"/>
</dbReference>
<evidence type="ECO:0000313" key="2">
    <source>
        <dbReference type="Proteomes" id="UP000004837"/>
    </source>
</evidence>
<name>I0JZC7_METFB</name>
<dbReference type="AlphaFoldDB" id="I0JZC7"/>
<evidence type="ECO:0000313" key="1">
    <source>
        <dbReference type="EMBL" id="CCG92596.1"/>
    </source>
</evidence>
<reference evidence="1 2" key="1">
    <citation type="journal article" date="2012" name="J. Bacteriol.">
        <title>Draft Genome Sequence of the Volcano-Inhabiting Thermoacidophilic Methanotroph Methylacidiphilum fumariolicum Strain SolV.</title>
        <authorList>
            <person name="Khadem A.F."/>
            <person name="Wieczorek A.S."/>
            <person name="Pol A."/>
            <person name="Vuilleumier S."/>
            <person name="Harhangi H.R."/>
            <person name="Dunfield P.F."/>
            <person name="Kalyuzhnaya M.G."/>
            <person name="Murrell J.C."/>
            <person name="Francoijs K.-J."/>
            <person name="Stunnenberg H.G."/>
            <person name="Stein L.Y."/>
            <person name="DiSpirito A.A."/>
            <person name="Semrau J.D."/>
            <person name="Lajus A."/>
            <person name="Medigue C."/>
            <person name="Klotz M.G."/>
            <person name="Jetten M.S.M."/>
            <person name="Op den Camp H.J.M."/>
        </authorList>
    </citation>
    <scope>NUCLEOTIDE SEQUENCE [LARGE SCALE GENOMIC DNA]</scope>
    <source>
        <strain evidence="1 2">SolV</strain>
    </source>
</reference>
<dbReference type="eggNOG" id="COG0675">
    <property type="taxonomic scope" value="Bacteria"/>
</dbReference>
<dbReference type="Proteomes" id="UP000004837">
    <property type="component" value="Unassembled WGS sequence"/>
</dbReference>
<comment type="caution">
    <text evidence="1">The sequence shown here is derived from an EMBL/GenBank/DDBJ whole genome shotgun (WGS) entry which is preliminary data.</text>
</comment>
<organism evidence="1 2">
    <name type="scientific">Methylacidiphilum fumariolicum (strain SolV)</name>
    <dbReference type="NCBI Taxonomy" id="1156937"/>
    <lineage>
        <taxon>Bacteria</taxon>
        <taxon>Pseudomonadati</taxon>
        <taxon>Verrucomicrobiota</taxon>
        <taxon>Methylacidiphilae</taxon>
        <taxon>Methylacidiphilales</taxon>
        <taxon>Methylacidiphilaceae</taxon>
        <taxon>Methylacidiphilum (ex Ratnadevi et al. 2023)</taxon>
    </lineage>
</organism>
<accession>I0JZC7</accession>
<sequence>MYQNFEKKGRQYIPLMILEGGKRIVIPLSANSKIQGMICLVLKEKKATIPYAALLKVPKRLYGEAVGINARLSEFFTDDHGKKYGRGFGELLANLSKFHKEKGKKRQNLQVIDKNPGKAAKARRIRKHNLEKKKRLPRLCKAWVEIERRIHTSLQQLFKLRIPSVIASESLVFRLNVPSKDLSRRIIQLRSYVLPERIELLAPVGGSRREKVYPACSSELCPRCGYVHSKNRSGDKFMCRHRGDASYAESVGAYHQKKDWRSRDFFVEAAEPAACDAFGEVCP</sequence>
<dbReference type="STRING" id="1156937.GCA_000953475_00013"/>
<proteinExistence type="predicted"/>
<dbReference type="RefSeq" id="WP_009060495.1">
    <property type="nucleotide sequence ID" value="NZ_CAHT01000078.1"/>
</dbReference>
<dbReference type="OrthoDB" id="448372at2"/>